<keyword evidence="3" id="KW-0808">Transferase</keyword>
<accession>A0A367PKR9</accession>
<dbReference type="Proteomes" id="UP000253501">
    <property type="component" value="Unassembled WGS sequence"/>
</dbReference>
<dbReference type="CDD" id="cd03801">
    <property type="entry name" value="GT4_PimA-like"/>
    <property type="match status" value="1"/>
</dbReference>
<feature type="domain" description="Glycosyl transferase family 1" evidence="1">
    <location>
        <begin position="201"/>
        <end position="349"/>
    </location>
</feature>
<dbReference type="Pfam" id="PF00534">
    <property type="entry name" value="Glycos_transf_1"/>
    <property type="match status" value="1"/>
</dbReference>
<dbReference type="GO" id="GO:0016757">
    <property type="term" value="F:glycosyltransferase activity"/>
    <property type="evidence" value="ECO:0007669"/>
    <property type="project" value="InterPro"/>
</dbReference>
<dbReference type="PANTHER" id="PTHR45947:SF3">
    <property type="entry name" value="SULFOQUINOVOSYL TRANSFERASE SQD2"/>
    <property type="match status" value="1"/>
</dbReference>
<dbReference type="EMBL" id="QDHA01000023">
    <property type="protein sequence ID" value="RCJ08521.1"/>
    <property type="molecule type" value="Genomic_DNA"/>
</dbReference>
<dbReference type="Pfam" id="PF13439">
    <property type="entry name" value="Glyco_transf_4"/>
    <property type="match status" value="1"/>
</dbReference>
<sequence>MPAVEKELRVLFTNFHRGNGGGHDTYVINLLAGLAPAHEVTVAAPRTSRLFRLASGHAGVEVAAVDFAPRGLRWLRELWALWRLITLGRFDIIHVNGSADHKLIMLVRLVALRRPRVVYTKHNDHRSNSVGNWLRAWLGTHHVIAVSDYVARKLRTSPYSRVPVTTVSHGIDMGHFAPPAPAEADALRARYFGAGSPCTVFVSTAGTRYEKGWTDLLEAVAQLPAHLRTGVRVILAGEAPLPCMTGKVAALGLGDQVVFTGLLDDVRPTLAAGHTAFVLSRSETLSFACREAMAMGLPALVSDAGGLPENVTDGQDGWVVPCANIAALRARLEQILSAPERLAEMGEAALSKSRAYFGMDTFVAGTLAVYHAVLEPGVRPQPLPAALTQSPTQ</sequence>
<evidence type="ECO:0000313" key="4">
    <source>
        <dbReference type="Proteomes" id="UP000253501"/>
    </source>
</evidence>
<dbReference type="InterPro" id="IPR001296">
    <property type="entry name" value="Glyco_trans_1"/>
</dbReference>
<dbReference type="InterPro" id="IPR050194">
    <property type="entry name" value="Glycosyltransferase_grp1"/>
</dbReference>
<dbReference type="PANTHER" id="PTHR45947">
    <property type="entry name" value="SULFOQUINOVOSYL TRANSFERASE SQD2"/>
    <property type="match status" value="1"/>
</dbReference>
<feature type="domain" description="Glycosyltransferase subfamily 4-like N-terminal" evidence="2">
    <location>
        <begin position="21"/>
        <end position="173"/>
    </location>
</feature>
<evidence type="ECO:0000313" key="3">
    <source>
        <dbReference type="EMBL" id="RCJ08521.1"/>
    </source>
</evidence>
<dbReference type="InterPro" id="IPR028098">
    <property type="entry name" value="Glyco_trans_4-like_N"/>
</dbReference>
<gene>
    <name evidence="3" type="ORF">DDK22_09730</name>
</gene>
<comment type="caution">
    <text evidence="3">The sequence shown here is derived from an EMBL/GenBank/DDBJ whole genome shotgun (WGS) entry which is preliminary data.</text>
</comment>
<reference evidence="3 4" key="1">
    <citation type="submission" date="2018-04" db="EMBL/GenBank/DDBJ databases">
        <title>Cupriavidus necator CR12 genome sequencing and assembly.</title>
        <authorList>
            <person name="Ben Fekih I."/>
            <person name="Mazhar H.S."/>
            <person name="Bello S.K."/>
            <person name="Rensing C."/>
        </authorList>
    </citation>
    <scope>NUCLEOTIDE SEQUENCE [LARGE SCALE GENOMIC DNA]</scope>
    <source>
        <strain evidence="3 4">CR12</strain>
    </source>
</reference>
<protein>
    <submittedName>
        <fullName evidence="3">Glycosyltransferase family 1 protein</fullName>
    </submittedName>
</protein>
<dbReference type="SUPFAM" id="SSF53756">
    <property type="entry name" value="UDP-Glycosyltransferase/glycogen phosphorylase"/>
    <property type="match status" value="1"/>
</dbReference>
<dbReference type="RefSeq" id="WP_114131780.1">
    <property type="nucleotide sequence ID" value="NZ_CP068434.1"/>
</dbReference>
<proteinExistence type="predicted"/>
<evidence type="ECO:0000259" key="1">
    <source>
        <dbReference type="Pfam" id="PF00534"/>
    </source>
</evidence>
<organism evidence="3 4">
    <name type="scientific">Cupriavidus necator</name>
    <name type="common">Alcaligenes eutrophus</name>
    <name type="synonym">Ralstonia eutropha</name>
    <dbReference type="NCBI Taxonomy" id="106590"/>
    <lineage>
        <taxon>Bacteria</taxon>
        <taxon>Pseudomonadati</taxon>
        <taxon>Pseudomonadota</taxon>
        <taxon>Betaproteobacteria</taxon>
        <taxon>Burkholderiales</taxon>
        <taxon>Burkholderiaceae</taxon>
        <taxon>Cupriavidus</taxon>
    </lineage>
</organism>
<dbReference type="AlphaFoldDB" id="A0A367PKR9"/>
<evidence type="ECO:0000259" key="2">
    <source>
        <dbReference type="Pfam" id="PF13439"/>
    </source>
</evidence>
<name>A0A367PKR9_CUPNE</name>
<dbReference type="Gene3D" id="3.40.50.2000">
    <property type="entry name" value="Glycogen Phosphorylase B"/>
    <property type="match status" value="2"/>
</dbReference>